<evidence type="ECO:0000313" key="6">
    <source>
        <dbReference type="WBParaSite" id="SRAE_1000199900.1"/>
    </source>
</evidence>
<feature type="domain" description="Peptidase M13 N-terminal" evidence="3">
    <location>
        <begin position="210"/>
        <end position="475"/>
    </location>
</feature>
<reference evidence="4 5" key="1">
    <citation type="submission" date="2014-09" db="EMBL/GenBank/DDBJ databases">
        <authorList>
            <person name="Martin A.A."/>
        </authorList>
    </citation>
    <scope>NUCLEOTIDE SEQUENCE</scope>
    <source>
        <strain evidence="5">ED321</strain>
        <strain evidence="4">ED321 Heterogonic</strain>
    </source>
</reference>
<evidence type="ECO:0000256" key="1">
    <source>
        <dbReference type="ARBA" id="ARBA00007357"/>
    </source>
</evidence>
<keyword evidence="2" id="KW-0812">Transmembrane</keyword>
<evidence type="ECO:0000313" key="5">
    <source>
        <dbReference type="Proteomes" id="UP000035682"/>
    </source>
</evidence>
<dbReference type="Gene3D" id="1.10.1380.10">
    <property type="entry name" value="Neutral endopeptidase , domain2"/>
    <property type="match status" value="1"/>
</dbReference>
<dbReference type="RefSeq" id="XP_024502942.1">
    <property type="nucleotide sequence ID" value="XM_024649023.1"/>
</dbReference>
<feature type="transmembrane region" description="Helical" evidence="2">
    <location>
        <begin position="115"/>
        <end position="139"/>
    </location>
</feature>
<reference evidence="6" key="2">
    <citation type="submission" date="2020-12" db="UniProtKB">
        <authorList>
            <consortium name="WormBaseParasite"/>
        </authorList>
    </citation>
    <scope>IDENTIFICATION</scope>
</reference>
<organism evidence="4">
    <name type="scientific">Strongyloides ratti</name>
    <name type="common">Parasitic roundworm</name>
    <dbReference type="NCBI Taxonomy" id="34506"/>
    <lineage>
        <taxon>Eukaryota</taxon>
        <taxon>Metazoa</taxon>
        <taxon>Ecdysozoa</taxon>
        <taxon>Nematoda</taxon>
        <taxon>Chromadorea</taxon>
        <taxon>Rhabditida</taxon>
        <taxon>Tylenchina</taxon>
        <taxon>Panagrolaimomorpha</taxon>
        <taxon>Strongyloidoidea</taxon>
        <taxon>Strongyloididae</taxon>
        <taxon>Strongyloides</taxon>
    </lineage>
</organism>
<evidence type="ECO:0000259" key="3">
    <source>
        <dbReference type="Pfam" id="PF05649"/>
    </source>
</evidence>
<keyword evidence="2" id="KW-0472">Membrane</keyword>
<evidence type="ECO:0000313" key="7">
    <source>
        <dbReference type="WormBase" id="SRAE_1000199900"/>
    </source>
</evidence>
<protein>
    <submittedName>
        <fullName evidence="4 6">Peptidase M13, N-terminal domain and Metallopeptidase, catalytic domain-containing protein</fullName>
    </submittedName>
</protein>
<accession>A0A090L1T0</accession>
<name>A0A090L1T0_STRRB</name>
<dbReference type="InterPro" id="IPR000718">
    <property type="entry name" value="Peptidase_M13"/>
</dbReference>
<dbReference type="OrthoDB" id="5809267at2759"/>
<dbReference type="AlphaFoldDB" id="A0A090L1T0"/>
<dbReference type="EMBL" id="LN609528">
    <property type="protein sequence ID" value="CEF63741.1"/>
    <property type="molecule type" value="Genomic_DNA"/>
</dbReference>
<keyword evidence="2" id="KW-1133">Transmembrane helix</keyword>
<dbReference type="Pfam" id="PF05649">
    <property type="entry name" value="Peptidase_M13_N"/>
    <property type="match status" value="1"/>
</dbReference>
<dbReference type="InterPro" id="IPR042089">
    <property type="entry name" value="Peptidase_M13_dom_2"/>
</dbReference>
<sequence>MSNLPSPVFSNDNECHVITLENEPYNRSQCTSPDGFSFTRPRSVTIIESDEVDIKKNKKFNGILKNNSNSSIKPSNDTKIDNPNSVVSFQNRYTNIPTINQTIKSFLNFLKNYKCIILLIIFIILILSVIGLSISLGIITPLSKLYCTSKACISSATRLSEYINRNDDICKNPYNVICGNTQEWNYEDKDTIFLTKFNNKPQYFIETIKIIYNKILNILNNPSNDNDSLPFKISKTLYDGCMNNELRKIQGMEPLKELLKTLPCGSILNECTSFNSTNYSLETNIGLYGFYAGNLNIIYYDKDIDPDYDGKVILSFAPPDLTTFLNPYRRQIETTEFDNPNYRKNLLMFAIKNVYKEYITNILNNSKFNDNQIEEVAKFTLELENFTTTMDSYNTNFKVLTIDDLKLELGSFDIMTFLDTDISNKNTWNGTNRVLINNIDYFKHLNFFLKTFKLETIANYLTITSTINLAKYTSNLNTDNDVWEKCIDDMLNLESTITLYNNRYGVKISNEENIQKILLKMQNFYIDTHTTISSELIQKVRTMKIQVGVPPQIRNKNFIDDIYSNVHLNSSDYFSTMLRILKRQRDYRILNIGSVIDSRDNVHWNILYPEITYDEHENTIFVPLAILKIPIFDGNYNDNWITISSLGFLYFQKLSNIIWNSPYETGYKEQFINCLTSKSSIGSFGSSAPKIGINTLQNTDSLQTLMKFMLKNGYINENNKDNFSNIPGFSDYSFYELAILQSSTFTCYKKDPLNFIENVIQEQIMYNSLNEMNIFSTTFNCSEE</sequence>
<proteinExistence type="inferred from homology"/>
<dbReference type="WBParaSite" id="SRAE_1000199900.1">
    <property type="protein sequence ID" value="SRAE_1000199900.1"/>
    <property type="gene ID" value="WBGene00258611"/>
</dbReference>
<dbReference type="OMA" id="YSWERHA"/>
<dbReference type="GO" id="GO:0016485">
    <property type="term" value="P:protein processing"/>
    <property type="evidence" value="ECO:0007669"/>
    <property type="project" value="TreeGrafter"/>
</dbReference>
<dbReference type="CTD" id="36376106"/>
<dbReference type="PANTHER" id="PTHR11733:SF206">
    <property type="entry name" value="PEPTIDASE M13 N-TERMINAL DOMAIN-CONTAINING PROTEIN"/>
    <property type="match status" value="1"/>
</dbReference>
<gene>
    <name evidence="4 6 7" type="ORF">SRAE_1000199900</name>
</gene>
<dbReference type="STRING" id="34506.A0A090L1T0"/>
<evidence type="ECO:0000313" key="4">
    <source>
        <dbReference type="EMBL" id="CEF63741.1"/>
    </source>
</evidence>
<dbReference type="GO" id="GO:0004222">
    <property type="term" value="F:metalloendopeptidase activity"/>
    <property type="evidence" value="ECO:0007669"/>
    <property type="project" value="InterPro"/>
</dbReference>
<dbReference type="Proteomes" id="UP000035682">
    <property type="component" value="Unplaced"/>
</dbReference>
<evidence type="ECO:0000256" key="2">
    <source>
        <dbReference type="SAM" id="Phobius"/>
    </source>
</evidence>
<dbReference type="PROSITE" id="PS51885">
    <property type="entry name" value="NEPRILYSIN"/>
    <property type="match status" value="1"/>
</dbReference>
<dbReference type="GeneID" id="36376106"/>
<dbReference type="GO" id="GO:0005886">
    <property type="term" value="C:plasma membrane"/>
    <property type="evidence" value="ECO:0007669"/>
    <property type="project" value="TreeGrafter"/>
</dbReference>
<dbReference type="WormBase" id="SRAE_1000199900">
    <property type="protein sequence ID" value="SRP07344"/>
    <property type="gene ID" value="WBGene00258611"/>
</dbReference>
<comment type="similarity">
    <text evidence="1">Belongs to the peptidase M13 family.</text>
</comment>
<keyword evidence="5" id="KW-1185">Reference proteome</keyword>
<dbReference type="PANTHER" id="PTHR11733">
    <property type="entry name" value="ZINC METALLOPROTEASE FAMILY M13 NEPRILYSIN-RELATED"/>
    <property type="match status" value="1"/>
</dbReference>
<dbReference type="SUPFAM" id="SSF55486">
    <property type="entry name" value="Metalloproteases ('zincins'), catalytic domain"/>
    <property type="match status" value="1"/>
</dbReference>
<dbReference type="InterPro" id="IPR008753">
    <property type="entry name" value="Peptidase_M13_N"/>
</dbReference>